<dbReference type="RefSeq" id="WP_118656604.1">
    <property type="nucleotide sequence ID" value="NZ_JACOOK010000006.1"/>
</dbReference>
<proteinExistence type="inferred from homology"/>
<evidence type="ECO:0000256" key="3">
    <source>
        <dbReference type="ARBA" id="ARBA00022448"/>
    </source>
</evidence>
<evidence type="ECO:0000256" key="7">
    <source>
        <dbReference type="ARBA" id="ARBA00023237"/>
    </source>
</evidence>
<comment type="caution">
    <text evidence="8">The sequence shown here is derived from an EMBL/GenBank/DDBJ whole genome shotgun (WGS) entry which is preliminary data.</text>
</comment>
<reference evidence="8 9" key="1">
    <citation type="submission" date="2020-08" db="EMBL/GenBank/DDBJ databases">
        <title>Genome public.</title>
        <authorList>
            <person name="Liu C."/>
            <person name="Sun Q."/>
        </authorList>
    </citation>
    <scope>NUCLEOTIDE SEQUENCE [LARGE SCALE GENOMIC DNA]</scope>
    <source>
        <strain evidence="8 9">New-7</strain>
    </source>
</reference>
<evidence type="ECO:0000256" key="4">
    <source>
        <dbReference type="ARBA" id="ARBA00022452"/>
    </source>
</evidence>
<dbReference type="Pfam" id="PF02321">
    <property type="entry name" value="OEP"/>
    <property type="match status" value="2"/>
</dbReference>
<evidence type="ECO:0000313" key="8">
    <source>
        <dbReference type="EMBL" id="MBC5617480.1"/>
    </source>
</evidence>
<dbReference type="SUPFAM" id="SSF56954">
    <property type="entry name" value="Outer membrane efflux proteins (OEP)"/>
    <property type="match status" value="1"/>
</dbReference>
<keyword evidence="7" id="KW-0998">Cell outer membrane</keyword>
<evidence type="ECO:0000256" key="2">
    <source>
        <dbReference type="ARBA" id="ARBA00007613"/>
    </source>
</evidence>
<protein>
    <submittedName>
        <fullName evidence="8">TolC family protein</fullName>
    </submittedName>
</protein>
<keyword evidence="4" id="KW-1134">Transmembrane beta strand</keyword>
<dbReference type="Proteomes" id="UP000636891">
    <property type="component" value="Unassembled WGS sequence"/>
</dbReference>
<organism evidence="8 9">
    <name type="scientific">Alistipes hominis</name>
    <dbReference type="NCBI Taxonomy" id="2763015"/>
    <lineage>
        <taxon>Bacteria</taxon>
        <taxon>Pseudomonadati</taxon>
        <taxon>Bacteroidota</taxon>
        <taxon>Bacteroidia</taxon>
        <taxon>Bacteroidales</taxon>
        <taxon>Rikenellaceae</taxon>
        <taxon>Alistipes</taxon>
    </lineage>
</organism>
<keyword evidence="9" id="KW-1185">Reference proteome</keyword>
<name>A0ABR7CP99_9BACT</name>
<dbReference type="InterPro" id="IPR051906">
    <property type="entry name" value="TolC-like"/>
</dbReference>
<comment type="similarity">
    <text evidence="2">Belongs to the outer membrane factor (OMF) (TC 1.B.17) family.</text>
</comment>
<dbReference type="PANTHER" id="PTHR30026:SF20">
    <property type="entry name" value="OUTER MEMBRANE PROTEIN TOLC"/>
    <property type="match status" value="1"/>
</dbReference>
<keyword evidence="5" id="KW-0812">Transmembrane</keyword>
<evidence type="ECO:0000256" key="6">
    <source>
        <dbReference type="ARBA" id="ARBA00023136"/>
    </source>
</evidence>
<dbReference type="PANTHER" id="PTHR30026">
    <property type="entry name" value="OUTER MEMBRANE PROTEIN TOLC"/>
    <property type="match status" value="1"/>
</dbReference>
<dbReference type="EMBL" id="JACOOK010000006">
    <property type="protein sequence ID" value="MBC5617480.1"/>
    <property type="molecule type" value="Genomic_DNA"/>
</dbReference>
<keyword evidence="6" id="KW-0472">Membrane</keyword>
<evidence type="ECO:0000256" key="5">
    <source>
        <dbReference type="ARBA" id="ARBA00022692"/>
    </source>
</evidence>
<comment type="subcellular location">
    <subcellularLocation>
        <location evidence="1">Cell outer membrane</location>
    </subcellularLocation>
</comment>
<keyword evidence="3" id="KW-0813">Transport</keyword>
<gene>
    <name evidence="8" type="ORF">H8S08_10695</name>
</gene>
<evidence type="ECO:0000256" key="1">
    <source>
        <dbReference type="ARBA" id="ARBA00004442"/>
    </source>
</evidence>
<accession>A0ABR7CP99</accession>
<dbReference type="Gene3D" id="1.20.1600.10">
    <property type="entry name" value="Outer membrane efflux proteins (OEP)"/>
    <property type="match status" value="1"/>
</dbReference>
<dbReference type="InterPro" id="IPR003423">
    <property type="entry name" value="OMP_efflux"/>
</dbReference>
<evidence type="ECO:0000313" key="9">
    <source>
        <dbReference type="Proteomes" id="UP000636891"/>
    </source>
</evidence>
<sequence length="445" mass="50232">MKRLFIYIFAVLPFACYSQTVLTLDECIRLAKENNKRMEVSEQQLQASLFEKRSTKALFLPSLSLTGNALYSTADGSYSSGMGQLPVLGADGIPTGQSALFPGIDLAYDLGWIYSGGVKVEQPVYMGGKIRTSYRMAKIGDEIARQNKRLTESEVVVETSRAYAGVVRAKELVLVAESYNELLTELMRTVESARKHGMKSQNDVLKVKVKLNESELDLRRAENGHRLAMMNLCHYIGRPLTDKIETDSSLPETNAGYMQDDGISNRPEYLMLEQQNELAKQKIAVARSEHLPQVGLVGQYGYLNGIELNGRKLLDSWNFLVGVQVSIPIFDFGHRTNKIKSAKAQYTQVQAEREDTNERLTLEMTQSFNNLDEAFLEKRLAESSVVSAEENLRASRLQYEKGVETLSDYLEAQTLWQQAMQTQVEARINCYLRWLEYQKAVGKIN</sequence>